<proteinExistence type="predicted"/>
<dbReference type="GO" id="GO:0008270">
    <property type="term" value="F:zinc ion binding"/>
    <property type="evidence" value="ECO:0007669"/>
    <property type="project" value="UniProtKB-KW"/>
</dbReference>
<keyword evidence="7" id="KW-0472">Membrane</keyword>
<feature type="repeat" description="CHCR" evidence="8">
    <location>
        <begin position="503"/>
        <end position="648"/>
    </location>
</feature>
<dbReference type="OrthoDB" id="26184at2759"/>
<dbReference type="GO" id="GO:0007032">
    <property type="term" value="P:endosome organization"/>
    <property type="evidence" value="ECO:0007669"/>
    <property type="project" value="TreeGrafter"/>
</dbReference>
<keyword evidence="11" id="KW-1185">Reference proteome</keyword>
<evidence type="ECO:0000256" key="6">
    <source>
        <dbReference type="ARBA" id="ARBA00022927"/>
    </source>
</evidence>
<keyword evidence="3" id="KW-0479">Metal-binding</keyword>
<evidence type="ECO:0000256" key="8">
    <source>
        <dbReference type="PROSITE-ProRule" id="PRU01006"/>
    </source>
</evidence>
<dbReference type="GO" id="GO:0030897">
    <property type="term" value="C:HOPS complex"/>
    <property type="evidence" value="ECO:0007669"/>
    <property type="project" value="TreeGrafter"/>
</dbReference>
<dbReference type="InterPro" id="IPR057308">
    <property type="entry name" value="CHCR_PEP5_VPS11"/>
</dbReference>
<dbReference type="PANTHER" id="PTHR23323">
    <property type="entry name" value="VACUOLAR PROTEIN SORTING-ASSOCIATED PROTEIN"/>
    <property type="match status" value="1"/>
</dbReference>
<evidence type="ECO:0000256" key="3">
    <source>
        <dbReference type="ARBA" id="ARBA00022723"/>
    </source>
</evidence>
<reference evidence="10" key="1">
    <citation type="submission" date="2013-10" db="EMBL/GenBank/DDBJ databases">
        <title>Genomic analysis of the causative agents of coccidiosis in chickens.</title>
        <authorList>
            <person name="Reid A.J."/>
            <person name="Blake D."/>
            <person name="Billington K."/>
            <person name="Browne H."/>
            <person name="Dunn M."/>
            <person name="Hung S."/>
            <person name="Kawahara F."/>
            <person name="Miranda-Saavedra D."/>
            <person name="Mourier T."/>
            <person name="Nagra H."/>
            <person name="Otto T.D."/>
            <person name="Rawlings N."/>
            <person name="Sanchez A."/>
            <person name="Sanders M."/>
            <person name="Subramaniam C."/>
            <person name="Tay Y."/>
            <person name="Dear P."/>
            <person name="Doerig C."/>
            <person name="Gruber A."/>
            <person name="Parkinson J."/>
            <person name="Shirley M."/>
            <person name="Wan K.L."/>
            <person name="Berriman M."/>
            <person name="Tomley F."/>
            <person name="Pain A."/>
        </authorList>
    </citation>
    <scope>NUCLEOTIDE SEQUENCE</scope>
    <source>
        <strain evidence="10">Houghton</strain>
    </source>
</reference>
<evidence type="ECO:0000256" key="5">
    <source>
        <dbReference type="ARBA" id="ARBA00022833"/>
    </source>
</evidence>
<dbReference type="Pfam" id="PF23341">
    <property type="entry name" value="PEP5_VPS11_N"/>
    <property type="match status" value="1"/>
</dbReference>
<accession>U6GB44</accession>
<dbReference type="Pfam" id="PF23356">
    <property type="entry name" value="TPR_PEP5_VPS11"/>
    <property type="match status" value="1"/>
</dbReference>
<reference evidence="10" key="2">
    <citation type="submission" date="2013-10" db="EMBL/GenBank/DDBJ databases">
        <authorList>
            <person name="Aslett M."/>
        </authorList>
    </citation>
    <scope>NUCLEOTIDE SEQUENCE</scope>
    <source>
        <strain evidence="10">Houghton</strain>
    </source>
</reference>
<evidence type="ECO:0000313" key="11">
    <source>
        <dbReference type="Proteomes" id="UP000018050"/>
    </source>
</evidence>
<comment type="subcellular location">
    <subcellularLocation>
        <location evidence="1">Endomembrane system</location>
        <topology evidence="1">Peripheral membrane protein</topology>
    </subcellularLocation>
</comment>
<keyword evidence="6" id="KW-0653">Protein transport</keyword>
<dbReference type="PANTHER" id="PTHR23323:SF24">
    <property type="entry name" value="VACUOLAR PROTEIN SORTING-ASSOCIATED PROTEIN 11 HOMOLOG"/>
    <property type="match status" value="1"/>
</dbReference>
<gene>
    <name evidence="10" type="ORF">EAH_00023660</name>
</gene>
<dbReference type="AlphaFoldDB" id="U6GB44"/>
<dbReference type="GO" id="GO:0006904">
    <property type="term" value="P:vesicle docking involved in exocytosis"/>
    <property type="evidence" value="ECO:0007669"/>
    <property type="project" value="TreeGrafter"/>
</dbReference>
<dbReference type="InterPro" id="IPR057307">
    <property type="entry name" value="PEP5_VPS11_N"/>
</dbReference>
<dbReference type="GO" id="GO:0005768">
    <property type="term" value="C:endosome"/>
    <property type="evidence" value="ECO:0007669"/>
    <property type="project" value="TreeGrafter"/>
</dbReference>
<dbReference type="GO" id="GO:0048284">
    <property type="term" value="P:organelle fusion"/>
    <property type="evidence" value="ECO:0007669"/>
    <property type="project" value="TreeGrafter"/>
</dbReference>
<dbReference type="InterPro" id="IPR000547">
    <property type="entry name" value="Clathrin_H-chain/VPS_repeat"/>
</dbReference>
<evidence type="ECO:0000313" key="10">
    <source>
        <dbReference type="EMBL" id="CDI77360.1"/>
    </source>
</evidence>
<evidence type="ECO:0000256" key="1">
    <source>
        <dbReference type="ARBA" id="ARBA00004184"/>
    </source>
</evidence>
<evidence type="ECO:0000256" key="7">
    <source>
        <dbReference type="ARBA" id="ARBA00023136"/>
    </source>
</evidence>
<dbReference type="GO" id="GO:0006886">
    <property type="term" value="P:intracellular protein transport"/>
    <property type="evidence" value="ECO:0007669"/>
    <property type="project" value="UniProtKB-UniRule"/>
</dbReference>
<dbReference type="PROSITE" id="PS50236">
    <property type="entry name" value="CHCR"/>
    <property type="match status" value="1"/>
</dbReference>
<evidence type="ECO:0000256" key="4">
    <source>
        <dbReference type="ARBA" id="ARBA00022771"/>
    </source>
</evidence>
<protein>
    <submittedName>
        <fullName evidence="10">Vacuolar protein sorting-associated protein 11 homolog, related</fullName>
    </submittedName>
</protein>
<dbReference type="VEuPathDB" id="ToxoDB:EAH_00023660"/>
<dbReference type="GeneID" id="25270436"/>
<dbReference type="GO" id="GO:0007033">
    <property type="term" value="P:vacuole organization"/>
    <property type="evidence" value="ECO:0007669"/>
    <property type="project" value="TreeGrafter"/>
</dbReference>
<sequence length="963" mass="107294">MEPRLLGKRVRMQQLRRLNFFDRSIVERTRPLPLITNGSGTFRSVGGTSAADMPCPGQTQQHAGATGPPRMSPLPCSVIVCTVGTDSGLWMGDDAGILHTLDRDFQLKSLKCFDICFVAMHAAISASCIVCIGRDVPAEKPGKAGAAVDGSGQSDDLRVRQGVLKYKCYSTTQVDANGNPVLLREAGLFSKIPEQAFVCSDINQNFTMLAVGTETAGICLFRGNLLKEKTCRLRLMRESDDRIVSVRFLTSISDSKFHYMLVCYASSITCYVVPLKGEPKVSHTDNVPDGSTLVVSALPSLGTFVVHHDQGIFCVDPDQGKRFTCNPSWHRALNSNLWALPAEGHCHILTTYKSYIVSVTTEEAPAETEFPSAEVTGSLLQASASLPSKSTQHQTLTIHLCYPDLRLIAYSSPMRGVLHVVSAMDTLFVIAKGGSTDSNVLFDVKEKSFNERLSILLRKRLFNWAAEVALQDHQPQQVFQEVYRLHGDWLYSKNMPERAVEMYIKTIGFLEPSAVIQKFLDAQELRHLALYLLHLHLAGCAMQQHTLLFFKCTARLKDDSLLANFLEDPRISKTCSFAAALNECRLNGDTELACTIASRHGYHDEYLSLLLETQNFSKAVEVLKQVDAPTACSLLLKHGSTLLRHSAIDVLLLLSQFITDYHTRGWQEALVARDEEELSKWHAAYRPLLDDSSVSNGLTDENRCLLGMDVCGKAVELSSLYAEILRKTLKSRSMTHEEQFRSAILCTIFGFEEGMILECEKRHELQLPVAYFEANNDISTLLRFCMKNGSKAPTLWTQTLSILASFSACHFYIAQRHRLLPPLTVLEVLQQSPAVTLDAVKDYFLRASDELSEHLEQSQALLQSDRAEVSYMAKEIDRYKCKGAAVNCLSDRQVQQVNYREAEACNTDDFFKFLRGSTDGFDFILSCFGRGLFPLRLRRIGLVTNDVTGLDPLIRSYSCTGAI</sequence>
<keyword evidence="4" id="KW-0863">Zinc-finger</keyword>
<dbReference type="RefSeq" id="XP_013252273.1">
    <property type="nucleotide sequence ID" value="XM_013396819.1"/>
</dbReference>
<keyword evidence="2" id="KW-0813">Transport</keyword>
<dbReference type="GO" id="GO:0030674">
    <property type="term" value="F:protein-macromolecule adaptor activity"/>
    <property type="evidence" value="ECO:0007669"/>
    <property type="project" value="TreeGrafter"/>
</dbReference>
<dbReference type="Proteomes" id="UP000018050">
    <property type="component" value="Unassembled WGS sequence"/>
</dbReference>
<organism evidence="10 11">
    <name type="scientific">Eimeria acervulina</name>
    <name type="common">Coccidian parasite</name>
    <dbReference type="NCBI Taxonomy" id="5801"/>
    <lineage>
        <taxon>Eukaryota</taxon>
        <taxon>Sar</taxon>
        <taxon>Alveolata</taxon>
        <taxon>Apicomplexa</taxon>
        <taxon>Conoidasida</taxon>
        <taxon>Coccidia</taxon>
        <taxon>Eucoccidiorida</taxon>
        <taxon>Eimeriorina</taxon>
        <taxon>Eimeriidae</taxon>
        <taxon>Eimeria</taxon>
    </lineage>
</organism>
<keyword evidence="5" id="KW-0862">Zinc</keyword>
<dbReference type="EMBL" id="HG670635">
    <property type="protein sequence ID" value="CDI77360.1"/>
    <property type="molecule type" value="Genomic_DNA"/>
</dbReference>
<evidence type="ECO:0000256" key="2">
    <source>
        <dbReference type="ARBA" id="ARBA00022448"/>
    </source>
</evidence>
<name>U6GB44_EIMAC</name>
<evidence type="ECO:0000259" key="9">
    <source>
        <dbReference type="Pfam" id="PF23341"/>
    </source>
</evidence>
<feature type="domain" description="PEP5/VPS11 N-terminal" evidence="9">
    <location>
        <begin position="79"/>
        <end position="434"/>
    </location>
</feature>
<dbReference type="OMA" id="TETAGIC"/>